<keyword evidence="2 3" id="KW-0378">Hydrolase</keyword>
<evidence type="ECO:0000256" key="1">
    <source>
        <dbReference type="ARBA" id="ARBA00005964"/>
    </source>
</evidence>
<evidence type="ECO:0000313" key="5">
    <source>
        <dbReference type="Proteomes" id="UP000694844"/>
    </source>
</evidence>
<organism evidence="5 6">
    <name type="scientific">Crassostrea virginica</name>
    <name type="common">Eastern oyster</name>
    <dbReference type="NCBI Taxonomy" id="6565"/>
    <lineage>
        <taxon>Eukaryota</taxon>
        <taxon>Metazoa</taxon>
        <taxon>Spiralia</taxon>
        <taxon>Lophotrochozoa</taxon>
        <taxon>Mollusca</taxon>
        <taxon>Bivalvia</taxon>
        <taxon>Autobranchia</taxon>
        <taxon>Pteriomorphia</taxon>
        <taxon>Ostreida</taxon>
        <taxon>Ostreoidea</taxon>
        <taxon>Ostreidae</taxon>
        <taxon>Crassostrea</taxon>
    </lineage>
</organism>
<feature type="domain" description="Carboxylesterase type B" evidence="4">
    <location>
        <begin position="29"/>
        <end position="554"/>
    </location>
</feature>
<evidence type="ECO:0000256" key="3">
    <source>
        <dbReference type="RuleBase" id="RU361235"/>
    </source>
</evidence>
<dbReference type="InterPro" id="IPR019819">
    <property type="entry name" value="Carboxylesterase_B_CS"/>
</dbReference>
<sequence length="574" mass="63804">MELFKVHHTIALISMASLVIGNDIRNAVEVKTPSGWVRGYEEKVDKDVMYKFLKIPFAKPPVGKLRFQKPQPIENWENVLGTIEVSPGCPQWYFPLPGFDTIQPEEDCLYLNVYVPGKISKDRNLSVMVWIHGGGFMYGAASQYDPGMLVSQGDVIVVTISYRLGLFGFLTMNDPVAPGNYGLWDMIVALRWVQNNIAAFGGNSNSVTIFGESAGGMAVSLLTLIPLAEGLFHRAISQSGVVSNFAISKREAEKKTLDLLLERTNCKGNGNVAEIVQCLQEIPVFNLTYAVTVADLQNPLNISMEPGCFVPNVDGELIKENLVYHKSPNDEAYRFFRSVDFMSGTLDGEGNMAYISMTPEIQEKFDFNVTEKLPLSVLCEMVAPGFVQQTTGNVPELSQEVCDLYSTTEGSDAQSNKVCEFFADFAFVVPSNIILSIHAQDNTKASTFQYLITKKSPLPFAGEPPSWFKGAGHGDDLYLFFDFDINLTQEQEEKIKEGRSALSEAVIQYWTNFAKFGTPNGKGVPEWPSYDSIDKKYVIIDTPIKSGKNLKPESTALLSKIIEKGRERLFHDEL</sequence>
<accession>A0A8B8BTC5</accession>
<gene>
    <name evidence="6" type="primary">LOC111112948</name>
</gene>
<evidence type="ECO:0000256" key="2">
    <source>
        <dbReference type="ARBA" id="ARBA00022801"/>
    </source>
</evidence>
<keyword evidence="3" id="KW-0732">Signal</keyword>
<dbReference type="InterPro" id="IPR029058">
    <property type="entry name" value="AB_hydrolase_fold"/>
</dbReference>
<dbReference type="Proteomes" id="UP000694844">
    <property type="component" value="Chromosome 9"/>
</dbReference>
<dbReference type="AlphaFoldDB" id="A0A8B8BTC5"/>
<dbReference type="Gene3D" id="3.40.50.1820">
    <property type="entry name" value="alpha/beta hydrolase"/>
    <property type="match status" value="1"/>
</dbReference>
<proteinExistence type="inferred from homology"/>
<dbReference type="KEGG" id="cvn:111112948"/>
<dbReference type="GO" id="GO:0016787">
    <property type="term" value="F:hydrolase activity"/>
    <property type="evidence" value="ECO:0007669"/>
    <property type="project" value="UniProtKB-KW"/>
</dbReference>
<dbReference type="PROSITE" id="PS00122">
    <property type="entry name" value="CARBOXYLESTERASE_B_1"/>
    <property type="match status" value="1"/>
</dbReference>
<protein>
    <recommendedName>
        <fullName evidence="3">Carboxylic ester hydrolase</fullName>
        <ecNumber evidence="3">3.1.1.-</ecNumber>
    </recommendedName>
</protein>
<name>A0A8B8BTC5_CRAVI</name>
<reference evidence="6" key="1">
    <citation type="submission" date="2025-08" db="UniProtKB">
        <authorList>
            <consortium name="RefSeq"/>
        </authorList>
    </citation>
    <scope>IDENTIFICATION</scope>
    <source>
        <tissue evidence="6">Whole sample</tissue>
    </source>
</reference>
<dbReference type="EC" id="3.1.1.-" evidence="3"/>
<dbReference type="SUPFAM" id="SSF53474">
    <property type="entry name" value="alpha/beta-Hydrolases"/>
    <property type="match status" value="1"/>
</dbReference>
<dbReference type="PANTHER" id="PTHR11559">
    <property type="entry name" value="CARBOXYLESTERASE"/>
    <property type="match status" value="1"/>
</dbReference>
<dbReference type="PROSITE" id="PS00941">
    <property type="entry name" value="CARBOXYLESTERASE_B_2"/>
    <property type="match status" value="1"/>
</dbReference>
<dbReference type="GeneID" id="111112948"/>
<comment type="similarity">
    <text evidence="1 3">Belongs to the type-B carboxylesterase/lipase family.</text>
</comment>
<keyword evidence="5" id="KW-1185">Reference proteome</keyword>
<dbReference type="RefSeq" id="XP_022306550.1">
    <property type="nucleotide sequence ID" value="XM_022450842.1"/>
</dbReference>
<dbReference type="InterPro" id="IPR050309">
    <property type="entry name" value="Type-B_Carboxylest/Lipase"/>
</dbReference>
<dbReference type="InterPro" id="IPR019826">
    <property type="entry name" value="Carboxylesterase_B_AS"/>
</dbReference>
<dbReference type="OrthoDB" id="408631at2759"/>
<evidence type="ECO:0000313" key="6">
    <source>
        <dbReference type="RefSeq" id="XP_022306550.1"/>
    </source>
</evidence>
<feature type="signal peptide" evidence="3">
    <location>
        <begin position="1"/>
        <end position="21"/>
    </location>
</feature>
<evidence type="ECO:0000259" key="4">
    <source>
        <dbReference type="Pfam" id="PF00135"/>
    </source>
</evidence>
<feature type="chain" id="PRO_5034249126" description="Carboxylic ester hydrolase" evidence="3">
    <location>
        <begin position="22"/>
        <end position="574"/>
    </location>
</feature>
<dbReference type="InterPro" id="IPR002018">
    <property type="entry name" value="CarbesteraseB"/>
</dbReference>
<dbReference type="Pfam" id="PF00135">
    <property type="entry name" value="COesterase"/>
    <property type="match status" value="1"/>
</dbReference>